<feature type="compositionally biased region" description="Polar residues" evidence="1">
    <location>
        <begin position="22"/>
        <end position="32"/>
    </location>
</feature>
<comment type="caution">
    <text evidence="2">The sequence shown here is derived from an EMBL/GenBank/DDBJ whole genome shotgun (WGS) entry which is preliminary data.</text>
</comment>
<dbReference type="EMBL" id="JAKZEL010000016">
    <property type="protein sequence ID" value="KAI4536448.1"/>
    <property type="molecule type" value="Genomic_DNA"/>
</dbReference>
<accession>A0AAD4TXK7</accession>
<dbReference type="AlphaFoldDB" id="A0AAD4TXK7"/>
<evidence type="ECO:0000256" key="1">
    <source>
        <dbReference type="SAM" id="MobiDB-lite"/>
    </source>
</evidence>
<evidence type="ECO:0000313" key="3">
    <source>
        <dbReference type="Proteomes" id="UP001214576"/>
    </source>
</evidence>
<evidence type="ECO:0000313" key="2">
    <source>
        <dbReference type="EMBL" id="KAI4536448.1"/>
    </source>
</evidence>
<feature type="region of interest" description="Disordered" evidence="1">
    <location>
        <begin position="1"/>
        <end position="57"/>
    </location>
</feature>
<sequence>MAATPTSEKLAEGHVALPKLVQDSNKSSNLESGSEPGKLHFEHTPRGSSAYPCLKPTDEQLGNESEDFVIDEEKPVNSLDSELRSLCLNDPLEDLRAERKSTAKRFLHELKFPGGSFGDMRLSLSLFCFVPVSGKRIQIRSEER</sequence>
<organism evidence="2 3">
    <name type="scientific">Ovis ammon polii</name>
    <dbReference type="NCBI Taxonomy" id="230172"/>
    <lineage>
        <taxon>Eukaryota</taxon>
        <taxon>Metazoa</taxon>
        <taxon>Chordata</taxon>
        <taxon>Craniata</taxon>
        <taxon>Vertebrata</taxon>
        <taxon>Euteleostomi</taxon>
        <taxon>Mammalia</taxon>
        <taxon>Eutheria</taxon>
        <taxon>Laurasiatheria</taxon>
        <taxon>Artiodactyla</taxon>
        <taxon>Ruminantia</taxon>
        <taxon>Pecora</taxon>
        <taxon>Bovidae</taxon>
        <taxon>Caprinae</taxon>
        <taxon>Ovis</taxon>
    </lineage>
</organism>
<proteinExistence type="predicted"/>
<dbReference type="Proteomes" id="UP001214576">
    <property type="component" value="Unassembled WGS sequence"/>
</dbReference>
<reference evidence="2" key="1">
    <citation type="submission" date="2022-03" db="EMBL/GenBank/DDBJ databases">
        <title>Genomic analyses of argali, domestic sheep and their hybrids provide insights into chromosomal evolution, heterosis and genetic basis of agronomic traits.</title>
        <authorList>
            <person name="Li M."/>
        </authorList>
    </citation>
    <scope>NUCLEOTIDE SEQUENCE</scope>
    <source>
        <strain evidence="2">CAU-MHL-2022a</strain>
        <tissue evidence="2">Skin</tissue>
    </source>
</reference>
<keyword evidence="3" id="KW-1185">Reference proteome</keyword>
<gene>
    <name evidence="2" type="ORF">MG293_013840</name>
</gene>
<protein>
    <submittedName>
        <fullName evidence="2">Uncharacterized protein</fullName>
    </submittedName>
</protein>
<name>A0AAD4TXK7_OVIAM</name>